<dbReference type="STRING" id="1619308.B5808_02220"/>
<dbReference type="InterPro" id="IPR036388">
    <property type="entry name" value="WH-like_DNA-bd_sf"/>
</dbReference>
<reference evidence="4 5" key="1">
    <citation type="submission" date="2017-04" db="EMBL/GenBank/DDBJ databases">
        <authorList>
            <person name="Afonso C.L."/>
            <person name="Miller P.J."/>
            <person name="Scott M.A."/>
            <person name="Spackman E."/>
            <person name="Goraichik I."/>
            <person name="Dimitrov K.M."/>
            <person name="Suarez D.L."/>
            <person name="Swayne D.E."/>
        </authorList>
    </citation>
    <scope>NUCLEOTIDE SEQUENCE [LARGE SCALE GENOMIC DNA]</scope>
    <source>
        <strain evidence="5">XA(T)</strain>
    </source>
</reference>
<dbReference type="PROSITE" id="PS51078">
    <property type="entry name" value="ICLR_ED"/>
    <property type="match status" value="1"/>
</dbReference>
<evidence type="ECO:0000313" key="4">
    <source>
        <dbReference type="EMBL" id="ARJ04173.1"/>
    </source>
</evidence>
<evidence type="ECO:0000256" key="2">
    <source>
        <dbReference type="ARBA" id="ARBA00023125"/>
    </source>
</evidence>
<dbReference type="InterPro" id="IPR005471">
    <property type="entry name" value="Tscrpt_reg_IclR_N"/>
</dbReference>
<dbReference type="PANTHER" id="PTHR30136:SF24">
    <property type="entry name" value="HTH-TYPE TRANSCRIPTIONAL REPRESSOR ALLR"/>
    <property type="match status" value="1"/>
</dbReference>
<dbReference type="InterPro" id="IPR050707">
    <property type="entry name" value="HTH_MetabolicPath_Reg"/>
</dbReference>
<name>A0A1X9LGB1_9MICO</name>
<keyword evidence="1" id="KW-0805">Transcription regulation</keyword>
<dbReference type="GO" id="GO:0003700">
    <property type="term" value="F:DNA-binding transcription factor activity"/>
    <property type="evidence" value="ECO:0007669"/>
    <property type="project" value="TreeGrafter"/>
</dbReference>
<dbReference type="PANTHER" id="PTHR30136">
    <property type="entry name" value="HELIX-TURN-HELIX TRANSCRIPTIONAL REGULATOR, ICLR FAMILY"/>
    <property type="match status" value="1"/>
</dbReference>
<keyword evidence="3" id="KW-0804">Transcription</keyword>
<gene>
    <name evidence="4" type="ORF">B5808_02220</name>
</gene>
<dbReference type="Gene3D" id="3.30.450.40">
    <property type="match status" value="1"/>
</dbReference>
<dbReference type="KEGG" id="cphy:B5808_02220"/>
<dbReference type="AlphaFoldDB" id="A0A1X9LGB1"/>
<dbReference type="Pfam" id="PF01614">
    <property type="entry name" value="IclR_C"/>
    <property type="match status" value="1"/>
</dbReference>
<evidence type="ECO:0000256" key="3">
    <source>
        <dbReference type="ARBA" id="ARBA00023163"/>
    </source>
</evidence>
<dbReference type="EMBL" id="CP020715">
    <property type="protein sequence ID" value="ARJ04173.1"/>
    <property type="molecule type" value="Genomic_DNA"/>
</dbReference>
<dbReference type="SMART" id="SM00346">
    <property type="entry name" value="HTH_ICLR"/>
    <property type="match status" value="1"/>
</dbReference>
<evidence type="ECO:0000313" key="5">
    <source>
        <dbReference type="Proteomes" id="UP000192775"/>
    </source>
</evidence>
<sequence length="259" mass="28360">MNESGYRERNSTADRALTILEMFNDDRLLITAVDVAETLGVARSTAYRYLQTLVKASFLEEEPGSGFRLGVRILQLSRIARRSQGVAELSLPTMRQLAEELHQTVLLTRLSGNSIVCLEREEWQGQYVRLSYERGSLLNINAGASALVLLAWLPEARVRELLAAQPLTRFTDATLVDPDAIVERLATIRSDGFSVTRGEVDPDAMGIAAPIFSGEDKVVGGLSVVVIQSRIDPGTVPSVIDTIVRAAGRLSERVTLHDA</sequence>
<dbReference type="InterPro" id="IPR014757">
    <property type="entry name" value="Tscrpt_reg_IclR_C"/>
</dbReference>
<proteinExistence type="predicted"/>
<keyword evidence="5" id="KW-1185">Reference proteome</keyword>
<dbReference type="SUPFAM" id="SSF55781">
    <property type="entry name" value="GAF domain-like"/>
    <property type="match status" value="1"/>
</dbReference>
<keyword evidence="2" id="KW-0238">DNA-binding</keyword>
<dbReference type="RefSeq" id="WP_085018051.1">
    <property type="nucleotide sequence ID" value="NZ_BMHD01000001.1"/>
</dbReference>
<dbReference type="PROSITE" id="PS51077">
    <property type="entry name" value="HTH_ICLR"/>
    <property type="match status" value="1"/>
</dbReference>
<evidence type="ECO:0000256" key="1">
    <source>
        <dbReference type="ARBA" id="ARBA00023015"/>
    </source>
</evidence>
<dbReference type="InterPro" id="IPR029016">
    <property type="entry name" value="GAF-like_dom_sf"/>
</dbReference>
<dbReference type="Pfam" id="PF09339">
    <property type="entry name" value="HTH_IclR"/>
    <property type="match status" value="1"/>
</dbReference>
<dbReference type="InterPro" id="IPR036390">
    <property type="entry name" value="WH_DNA-bd_sf"/>
</dbReference>
<dbReference type="GO" id="GO:0045892">
    <property type="term" value="P:negative regulation of DNA-templated transcription"/>
    <property type="evidence" value="ECO:0007669"/>
    <property type="project" value="TreeGrafter"/>
</dbReference>
<dbReference type="Gene3D" id="1.10.10.10">
    <property type="entry name" value="Winged helix-like DNA-binding domain superfamily/Winged helix DNA-binding domain"/>
    <property type="match status" value="1"/>
</dbReference>
<organism evidence="4 5">
    <name type="scientific">Cnuibacter physcomitrellae</name>
    <dbReference type="NCBI Taxonomy" id="1619308"/>
    <lineage>
        <taxon>Bacteria</taxon>
        <taxon>Bacillati</taxon>
        <taxon>Actinomycetota</taxon>
        <taxon>Actinomycetes</taxon>
        <taxon>Micrococcales</taxon>
        <taxon>Microbacteriaceae</taxon>
        <taxon>Cnuibacter</taxon>
    </lineage>
</organism>
<accession>A0A1X9LGB1</accession>
<protein>
    <submittedName>
        <fullName evidence="4">IclR family transcriptional regulator</fullName>
    </submittedName>
</protein>
<dbReference type="SUPFAM" id="SSF46785">
    <property type="entry name" value="Winged helix' DNA-binding domain"/>
    <property type="match status" value="1"/>
</dbReference>
<dbReference type="GO" id="GO:0003677">
    <property type="term" value="F:DNA binding"/>
    <property type="evidence" value="ECO:0007669"/>
    <property type="project" value="UniProtKB-KW"/>
</dbReference>
<dbReference type="Proteomes" id="UP000192775">
    <property type="component" value="Chromosome"/>
</dbReference>